<dbReference type="STRING" id="69960.SAMN05421720_11559"/>
<dbReference type="Gene3D" id="3.90.550.10">
    <property type="entry name" value="Spore Coat Polysaccharide Biosynthesis Protein SpsA, Chain A"/>
    <property type="match status" value="1"/>
</dbReference>
<proteinExistence type="predicted"/>
<organism evidence="2 3">
    <name type="scientific">Rhodospira trueperi</name>
    <dbReference type="NCBI Taxonomy" id="69960"/>
    <lineage>
        <taxon>Bacteria</taxon>
        <taxon>Pseudomonadati</taxon>
        <taxon>Pseudomonadota</taxon>
        <taxon>Alphaproteobacteria</taxon>
        <taxon>Rhodospirillales</taxon>
        <taxon>Rhodospirillaceae</taxon>
        <taxon>Rhodospira</taxon>
    </lineage>
</organism>
<keyword evidence="2" id="KW-0808">Transferase</keyword>
<dbReference type="CDD" id="cd00761">
    <property type="entry name" value="Glyco_tranf_GTA_type"/>
    <property type="match status" value="1"/>
</dbReference>
<dbReference type="SUPFAM" id="SSF53448">
    <property type="entry name" value="Nucleotide-diphospho-sugar transferases"/>
    <property type="match status" value="1"/>
</dbReference>
<dbReference type="Pfam" id="PF00535">
    <property type="entry name" value="Glycos_transf_2"/>
    <property type="match status" value="1"/>
</dbReference>
<dbReference type="RefSeq" id="WP_092787766.1">
    <property type="nucleotide sequence ID" value="NZ_FNAP01000015.1"/>
</dbReference>
<reference evidence="2 3" key="1">
    <citation type="submission" date="2016-10" db="EMBL/GenBank/DDBJ databases">
        <authorList>
            <person name="de Groot N.N."/>
        </authorList>
    </citation>
    <scope>NUCLEOTIDE SEQUENCE [LARGE SCALE GENOMIC DNA]</scope>
    <source>
        <strain evidence="2 3">ATCC 700224</strain>
    </source>
</reference>
<dbReference type="InterPro" id="IPR029044">
    <property type="entry name" value="Nucleotide-diphossugar_trans"/>
</dbReference>
<keyword evidence="3" id="KW-1185">Reference proteome</keyword>
<dbReference type="GO" id="GO:0016758">
    <property type="term" value="F:hexosyltransferase activity"/>
    <property type="evidence" value="ECO:0007669"/>
    <property type="project" value="UniProtKB-ARBA"/>
</dbReference>
<gene>
    <name evidence="2" type="ORF">SAMN05421720_11559</name>
</gene>
<dbReference type="PANTHER" id="PTHR22916:SF64">
    <property type="entry name" value="TRANSFERASE, PUTATIVE-RELATED"/>
    <property type="match status" value="1"/>
</dbReference>
<dbReference type="PANTHER" id="PTHR22916">
    <property type="entry name" value="GLYCOSYLTRANSFERASE"/>
    <property type="match status" value="1"/>
</dbReference>
<dbReference type="AlphaFoldDB" id="A0A1G7GR86"/>
<sequence length="336" mass="38430">MTRAQPIEKKTDSENGILFSVVVCTYNRAKLLETLLESLTEQAADPMCFEVIVVDNNSHDETKSVCAAAAKRLTNFVYSHEPKQGLSHARNNGYRAARGVYVAYLDDECLVPRDWLLVAQRHARDARPEMMGGPYSCHFEGKRPAWARDSYFSTVESAGQEMRALGAEQFIDGGNMFIMRSKLEELGGFDAAFGMSGNRLGYAEEVDFQKRLVLHDPKATRLFDPALAVSHMVRKQKLGLWFIVRSRYANGLSQGTLRFDEVKNNYDLRLGAFFKFIIRELWHLSRNVFEAALRRDRQRFPYFLNALFEEGFTPLERIGVAVSVRRQAKRTKHQKN</sequence>
<dbReference type="OrthoDB" id="153025at2"/>
<feature type="domain" description="Glycosyltransferase 2-like" evidence="1">
    <location>
        <begin position="20"/>
        <end position="186"/>
    </location>
</feature>
<dbReference type="Proteomes" id="UP000199412">
    <property type="component" value="Unassembled WGS sequence"/>
</dbReference>
<evidence type="ECO:0000259" key="1">
    <source>
        <dbReference type="Pfam" id="PF00535"/>
    </source>
</evidence>
<evidence type="ECO:0000313" key="2">
    <source>
        <dbReference type="EMBL" id="SDE90553.1"/>
    </source>
</evidence>
<accession>A0A1G7GR86</accession>
<dbReference type="EMBL" id="FNAP01000015">
    <property type="protein sequence ID" value="SDE90553.1"/>
    <property type="molecule type" value="Genomic_DNA"/>
</dbReference>
<name>A0A1G7GR86_9PROT</name>
<dbReference type="InterPro" id="IPR001173">
    <property type="entry name" value="Glyco_trans_2-like"/>
</dbReference>
<protein>
    <submittedName>
        <fullName evidence="2">Glycosyltransferase, GT2 family</fullName>
    </submittedName>
</protein>
<evidence type="ECO:0000313" key="3">
    <source>
        <dbReference type="Proteomes" id="UP000199412"/>
    </source>
</evidence>